<feature type="region of interest" description="Disordered" evidence="1">
    <location>
        <begin position="874"/>
        <end position="917"/>
    </location>
</feature>
<feature type="compositionally biased region" description="Low complexity" evidence="1">
    <location>
        <begin position="750"/>
        <end position="768"/>
    </location>
</feature>
<feature type="region of interest" description="Disordered" evidence="1">
    <location>
        <begin position="457"/>
        <end position="497"/>
    </location>
</feature>
<evidence type="ECO:0000313" key="3">
    <source>
        <dbReference type="Proteomes" id="UP000521943"/>
    </source>
</evidence>
<evidence type="ECO:0000256" key="1">
    <source>
        <dbReference type="SAM" id="MobiDB-lite"/>
    </source>
</evidence>
<feature type="region of interest" description="Disordered" evidence="1">
    <location>
        <begin position="656"/>
        <end position="772"/>
    </location>
</feature>
<comment type="caution">
    <text evidence="2">The sequence shown here is derived from an EMBL/GenBank/DDBJ whole genome shotgun (WGS) entry which is preliminary data.</text>
</comment>
<dbReference type="AlphaFoldDB" id="A0A8H6HKU8"/>
<feature type="region of interest" description="Disordered" evidence="1">
    <location>
        <begin position="533"/>
        <end position="592"/>
    </location>
</feature>
<sequence>MCNICASKVSDDTLVLRPDKYKEHFRVNDERAVTIGARQLDGRQWQLRSWSKSGLRMALGAPAALTGARQGGRPLSGSCEPQALLVQIGRLTASPGRQEPAPFDVCVSEFDEGIEMDVRQILDEGFVTRTWRTEALTAPKKVPARHKQSHQACDTNGIRLEQHCYAWTLLECGSCVYPSSQCIPLNASTTFASQITTPYRVRVAAFLRGGDDIATSTRSQSTLTFSCLYIREPQLYNFVPFCTAPCWGRLRDYSLFLVIHRYTLMLANQFSDPFIFVKLRSFSYPFGVISHWGSSFAESEMSVKSSRAASMPRSLTKLSASSAAKHEVVNVTVGHNPDTLVIYRSMMAGSNDDRCMPVEIIRSPGLSMLFLALLLALESLGLCFLDTHCNERATWMEDTIYHPAGQLHSSGRRLNYSSGILHYTPIYAPDQLVIYTPQLDFSLWTYCLTSRHAIPPPRLNPHPARTLTPPPSHGPILSPLPSPPASRPWSSLHPPTTHVSAECRMMTASTTTVPPPLTPPHFVGMINRIPKARPDELEGMGEPDSDAEKEEEKRISAIPEASTDEDVGERDPRTGEGGSSRTATPTPGNKRWETAPVLVYELPFRPDPDAAPLAFCHRRTHTICTSYTPDRTRNPPNELEEVEIQIEEVVVVRPRQARARTPPLREAEAEGSGSMAPPAGLGRVRSGSVSSSSRSQSGNGSGSMARSSNLRQIPRAVQEEEFGNFVDVSRDSVPEEGEDAVDLDGGMYAGSGRRSYAAKRASSRGSGSVMSDERKDAFQNRVEFGVVVVERWGRGPVGGSEERAWYPLGERGVVRPPFDERVRTSGETEDQEVQVQVIEDNDELENVAVAFPRVSHLAIGLGFFDAEDMLPPATVLAKPPRRERAASSDAGSSGRGESERSKGFPSTGFGRTRRATGASERDAVAFLGAKGDGSAGGICVGIHVEQGPWSFDPKDMVPTASPLAKPPWRGWAASRAGGSGLGDGERREGIALSEPGGRDG</sequence>
<feature type="compositionally biased region" description="Low complexity" evidence="1">
    <location>
        <begin position="682"/>
        <end position="698"/>
    </location>
</feature>
<dbReference type="Proteomes" id="UP000521943">
    <property type="component" value="Unassembled WGS sequence"/>
</dbReference>
<organism evidence="2 3">
    <name type="scientific">Ephemerocybe angulata</name>
    <dbReference type="NCBI Taxonomy" id="980116"/>
    <lineage>
        <taxon>Eukaryota</taxon>
        <taxon>Fungi</taxon>
        <taxon>Dikarya</taxon>
        <taxon>Basidiomycota</taxon>
        <taxon>Agaricomycotina</taxon>
        <taxon>Agaricomycetes</taxon>
        <taxon>Agaricomycetidae</taxon>
        <taxon>Agaricales</taxon>
        <taxon>Agaricineae</taxon>
        <taxon>Psathyrellaceae</taxon>
        <taxon>Ephemerocybe</taxon>
    </lineage>
</organism>
<keyword evidence="3" id="KW-1185">Reference proteome</keyword>
<accession>A0A8H6HKU8</accession>
<feature type="compositionally biased region" description="Acidic residues" evidence="1">
    <location>
        <begin position="537"/>
        <end position="549"/>
    </location>
</feature>
<protein>
    <submittedName>
        <fullName evidence="2">Uncharacterized protein</fullName>
    </submittedName>
</protein>
<proteinExistence type="predicted"/>
<feature type="region of interest" description="Disordered" evidence="1">
    <location>
        <begin position="955"/>
        <end position="1000"/>
    </location>
</feature>
<gene>
    <name evidence="2" type="ORF">DFP72DRAFT_854184</name>
</gene>
<feature type="compositionally biased region" description="Pro residues" evidence="1">
    <location>
        <begin position="468"/>
        <end position="486"/>
    </location>
</feature>
<evidence type="ECO:0000313" key="2">
    <source>
        <dbReference type="EMBL" id="KAF6747608.1"/>
    </source>
</evidence>
<name>A0A8H6HKU8_9AGAR</name>
<dbReference type="EMBL" id="JACGCI010000079">
    <property type="protein sequence ID" value="KAF6747608.1"/>
    <property type="molecule type" value="Genomic_DNA"/>
</dbReference>
<reference evidence="2 3" key="1">
    <citation type="submission" date="2020-07" db="EMBL/GenBank/DDBJ databases">
        <title>Comparative genomics of pyrophilous fungi reveals a link between fire events and developmental genes.</title>
        <authorList>
            <consortium name="DOE Joint Genome Institute"/>
            <person name="Steindorff A.S."/>
            <person name="Carver A."/>
            <person name="Calhoun S."/>
            <person name="Stillman K."/>
            <person name="Liu H."/>
            <person name="Lipzen A."/>
            <person name="Pangilinan J."/>
            <person name="Labutti K."/>
            <person name="Bruns T.D."/>
            <person name="Grigoriev I.V."/>
        </authorList>
    </citation>
    <scope>NUCLEOTIDE SEQUENCE [LARGE SCALE GENOMIC DNA]</scope>
    <source>
        <strain evidence="2 3">CBS 144469</strain>
    </source>
</reference>